<organism evidence="3 4">
    <name type="scientific">Aphanomyces stellatus</name>
    <dbReference type="NCBI Taxonomy" id="120398"/>
    <lineage>
        <taxon>Eukaryota</taxon>
        <taxon>Sar</taxon>
        <taxon>Stramenopiles</taxon>
        <taxon>Oomycota</taxon>
        <taxon>Saprolegniomycetes</taxon>
        <taxon>Saprolegniales</taxon>
        <taxon>Verrucalvaceae</taxon>
        <taxon>Aphanomyces</taxon>
    </lineage>
</organism>
<dbReference type="OrthoDB" id="75134at2759"/>
<accession>A0A485KTL1</accession>
<dbReference type="Pfam" id="PF01370">
    <property type="entry name" value="Epimerase"/>
    <property type="match status" value="1"/>
</dbReference>
<gene>
    <name evidence="3" type="primary">Aste57867_11664</name>
    <name evidence="2" type="ORF">As57867_011621</name>
    <name evidence="3" type="ORF">ASTE57867_11664</name>
</gene>
<reference evidence="2" key="2">
    <citation type="submission" date="2019-06" db="EMBL/GenBank/DDBJ databases">
        <title>Genomics analysis of Aphanomyces spp. identifies a new class of oomycete effector associated with host adaptation.</title>
        <authorList>
            <person name="Gaulin E."/>
        </authorList>
    </citation>
    <scope>NUCLEOTIDE SEQUENCE</scope>
    <source>
        <strain evidence="2">CBS 578.67</strain>
    </source>
</reference>
<evidence type="ECO:0000313" key="3">
    <source>
        <dbReference type="EMBL" id="VFT88522.1"/>
    </source>
</evidence>
<dbReference type="AlphaFoldDB" id="A0A485KTL1"/>
<dbReference type="GO" id="GO:0005737">
    <property type="term" value="C:cytoplasm"/>
    <property type="evidence" value="ECO:0007669"/>
    <property type="project" value="TreeGrafter"/>
</dbReference>
<evidence type="ECO:0000259" key="1">
    <source>
        <dbReference type="Pfam" id="PF01370"/>
    </source>
</evidence>
<dbReference type="PANTHER" id="PTHR48079">
    <property type="entry name" value="PROTEIN YEEZ"/>
    <property type="match status" value="1"/>
</dbReference>
<name>A0A485KTL1_9STRA</name>
<dbReference type="GO" id="GO:0004029">
    <property type="term" value="F:aldehyde dehydrogenase (NAD+) activity"/>
    <property type="evidence" value="ECO:0007669"/>
    <property type="project" value="TreeGrafter"/>
</dbReference>
<dbReference type="InterPro" id="IPR001509">
    <property type="entry name" value="Epimerase_deHydtase"/>
</dbReference>
<sequence length="332" mass="35998">MPSIPPRTAFLSGATGFLGANVVTSLTRDGWRVIALVRSSSKLDWLKQHANVECVVGTITDAASIAAAMPKHVDCVFHVAATLVAWAPRHEEQWRTNVDGTQAMIDAALQQNAKRFVHVSSTAVYGNRHSIIDETTPRDGDKSAIHYFRSKHAAEERVRAAIATKGLPAVIIQPSAIIGPHDTTGFARLFVMIAQNNLAGIPPAANSFCYGPCVAEAVVAAATRGRVGEHYALPGADATYQEMIAEAAMLLGKTETRQSVPLWVLKLIGRVKDVAAWFSGKEPDLSYENALMVGSTTFVRSSKARDELGYQTMTMAEMLPPTIMWLKTNHYV</sequence>
<feature type="domain" description="NAD-dependent epimerase/dehydratase" evidence="1">
    <location>
        <begin position="10"/>
        <end position="231"/>
    </location>
</feature>
<dbReference type="Gene3D" id="3.40.50.720">
    <property type="entry name" value="NAD(P)-binding Rossmann-like Domain"/>
    <property type="match status" value="1"/>
</dbReference>
<dbReference type="Proteomes" id="UP000332933">
    <property type="component" value="Unassembled WGS sequence"/>
</dbReference>
<protein>
    <submittedName>
        <fullName evidence="3">Aste57867_11664 protein</fullName>
    </submittedName>
</protein>
<proteinExistence type="predicted"/>
<dbReference type="SUPFAM" id="SSF51735">
    <property type="entry name" value="NAD(P)-binding Rossmann-fold domains"/>
    <property type="match status" value="1"/>
</dbReference>
<dbReference type="PANTHER" id="PTHR48079:SF6">
    <property type="entry name" value="NAD(P)-BINDING DOMAIN-CONTAINING PROTEIN-RELATED"/>
    <property type="match status" value="1"/>
</dbReference>
<dbReference type="InterPro" id="IPR036291">
    <property type="entry name" value="NAD(P)-bd_dom_sf"/>
</dbReference>
<evidence type="ECO:0000313" key="2">
    <source>
        <dbReference type="EMBL" id="KAF0697693.1"/>
    </source>
</evidence>
<dbReference type="InterPro" id="IPR051783">
    <property type="entry name" value="NAD(P)-dependent_oxidoreduct"/>
</dbReference>
<evidence type="ECO:0000313" key="4">
    <source>
        <dbReference type="Proteomes" id="UP000332933"/>
    </source>
</evidence>
<dbReference type="EMBL" id="CAADRA010005318">
    <property type="protein sequence ID" value="VFT88522.1"/>
    <property type="molecule type" value="Genomic_DNA"/>
</dbReference>
<keyword evidence="4" id="KW-1185">Reference proteome</keyword>
<dbReference type="EMBL" id="VJMH01005297">
    <property type="protein sequence ID" value="KAF0697693.1"/>
    <property type="molecule type" value="Genomic_DNA"/>
</dbReference>
<reference evidence="3 4" key="1">
    <citation type="submission" date="2019-03" db="EMBL/GenBank/DDBJ databases">
        <authorList>
            <person name="Gaulin E."/>
            <person name="Dumas B."/>
        </authorList>
    </citation>
    <scope>NUCLEOTIDE SEQUENCE [LARGE SCALE GENOMIC DNA]</scope>
    <source>
        <strain evidence="3">CBS 568.67</strain>
    </source>
</reference>